<comment type="subcellular location">
    <subcellularLocation>
        <location evidence="1">Nucleus</location>
    </subcellularLocation>
</comment>
<evidence type="ECO:0000256" key="2">
    <source>
        <dbReference type="ARBA" id="ARBA00023015"/>
    </source>
</evidence>
<feature type="region of interest" description="Disordered" evidence="6">
    <location>
        <begin position="138"/>
        <end position="160"/>
    </location>
</feature>
<dbReference type="SUPFAM" id="SSF57701">
    <property type="entry name" value="Zn2/Cys6 DNA-binding domain"/>
    <property type="match status" value="1"/>
</dbReference>
<evidence type="ECO:0000256" key="4">
    <source>
        <dbReference type="ARBA" id="ARBA00023163"/>
    </source>
</evidence>
<keyword evidence="3" id="KW-0238">DNA-binding</keyword>
<sequence length="543" mass="59514">MNIVSPAYTLPRMAENKSYPSSSYPMLSPPKPYRRPRRAPAHLRTKTGCLTCRKRRKKCDEQQGTCRNCDRRWLTCIWPSPPVADASCTLTRSQEAPGALPVTSADIDGSQEPPPSSTACYTTSPRTARGQIAAQEDGDGDLSRALGNHPHKVPTPPTLPRTVPLVTGALAVCTKSAVFDLVRSKWLRELFRPMASASLIQSCYQQSMAMAMHTPFYMHALLASCAAEYPVQNARARDYFPRLSAKHYVRAITGLREALGHADSVRYNIDIASTVLILCIYERAKPGPSSGVGAHLSGLAQLVKSGLSDRGSSDIGLTGGDDALRRVVLEGFIFHASTSVPFDSLPNHQTANLDFAIQLAQGALDTISNPAYGLLEHADSPVLGAPPGLFVLIRKISLMHRQHDLGRADYDCRFQRCQELHVQLSQYRYLHQKGAFSTEFSDITDGGGTTPSNNPASLGPMLYILAAEILLADMLQGVQLVGSLQPAIDYYAEYYGWPIYVLVRFASRKQDRDILLARVEAFYEATRNGTMARLAETLRGNSS</sequence>
<keyword evidence="4" id="KW-0804">Transcription</keyword>
<evidence type="ECO:0000256" key="5">
    <source>
        <dbReference type="ARBA" id="ARBA00023242"/>
    </source>
</evidence>
<dbReference type="Pfam" id="PF00172">
    <property type="entry name" value="Zn_clus"/>
    <property type="match status" value="1"/>
</dbReference>
<reference evidence="8 9" key="1">
    <citation type="submission" date="2024-07" db="EMBL/GenBank/DDBJ databases">
        <title>Section-level genome sequencing and comparative genomics of Aspergillus sections Usti and Cavernicolus.</title>
        <authorList>
            <consortium name="Lawrence Berkeley National Laboratory"/>
            <person name="Nybo J.L."/>
            <person name="Vesth T.C."/>
            <person name="Theobald S."/>
            <person name="Frisvad J.C."/>
            <person name="Larsen T.O."/>
            <person name="Kjaerboelling I."/>
            <person name="Rothschild-Mancinelli K."/>
            <person name="Lyhne E.K."/>
            <person name="Kogle M.E."/>
            <person name="Barry K."/>
            <person name="Clum A."/>
            <person name="Na H."/>
            <person name="Ledsgaard L."/>
            <person name="Lin J."/>
            <person name="Lipzen A."/>
            <person name="Kuo A."/>
            <person name="Riley R."/>
            <person name="Mondo S."/>
            <person name="Labutti K."/>
            <person name="Haridas S."/>
            <person name="Pangalinan J."/>
            <person name="Salamov A.A."/>
            <person name="Simmons B.A."/>
            <person name="Magnuson J.K."/>
            <person name="Chen J."/>
            <person name="Drula E."/>
            <person name="Henrissat B."/>
            <person name="Wiebenga A."/>
            <person name="Lubbers R.J."/>
            <person name="Gomes A.C."/>
            <person name="Makela M.R."/>
            <person name="Stajich J."/>
            <person name="Grigoriev I.V."/>
            <person name="Mortensen U.H."/>
            <person name="De Vries R.P."/>
            <person name="Baker S.E."/>
            <person name="Andersen M.R."/>
        </authorList>
    </citation>
    <scope>NUCLEOTIDE SEQUENCE [LARGE SCALE GENOMIC DNA]</scope>
    <source>
        <strain evidence="8 9">CBS 209.92</strain>
    </source>
</reference>
<feature type="region of interest" description="Disordered" evidence="6">
    <location>
        <begin position="100"/>
        <end position="126"/>
    </location>
</feature>
<feature type="compositionally biased region" description="Polar residues" evidence="6">
    <location>
        <begin position="117"/>
        <end position="126"/>
    </location>
</feature>
<organism evidence="8 9">
    <name type="scientific">Aspergillus keveii</name>
    <dbReference type="NCBI Taxonomy" id="714993"/>
    <lineage>
        <taxon>Eukaryota</taxon>
        <taxon>Fungi</taxon>
        <taxon>Dikarya</taxon>
        <taxon>Ascomycota</taxon>
        <taxon>Pezizomycotina</taxon>
        <taxon>Eurotiomycetes</taxon>
        <taxon>Eurotiomycetidae</taxon>
        <taxon>Eurotiales</taxon>
        <taxon>Aspergillaceae</taxon>
        <taxon>Aspergillus</taxon>
        <taxon>Aspergillus subgen. Nidulantes</taxon>
    </lineage>
</organism>
<gene>
    <name evidence="8" type="ORF">BJX66DRAFT_347412</name>
</gene>
<protein>
    <recommendedName>
        <fullName evidence="7">Zn(2)-C6 fungal-type domain-containing protein</fullName>
    </recommendedName>
</protein>
<accession>A0ABR4FQL9</accession>
<name>A0ABR4FQL9_9EURO</name>
<evidence type="ECO:0000256" key="3">
    <source>
        <dbReference type="ARBA" id="ARBA00023125"/>
    </source>
</evidence>
<keyword evidence="9" id="KW-1185">Reference proteome</keyword>
<dbReference type="PROSITE" id="PS50048">
    <property type="entry name" value="ZN2_CY6_FUNGAL_2"/>
    <property type="match status" value="1"/>
</dbReference>
<evidence type="ECO:0000313" key="9">
    <source>
        <dbReference type="Proteomes" id="UP001610563"/>
    </source>
</evidence>
<dbReference type="InterPro" id="IPR001138">
    <property type="entry name" value="Zn2Cys6_DnaBD"/>
</dbReference>
<dbReference type="PANTHER" id="PTHR37534:SF46">
    <property type="entry name" value="ZN(II)2CYS6 TRANSCRIPTION FACTOR (EUROFUNG)"/>
    <property type="match status" value="1"/>
</dbReference>
<keyword evidence="2" id="KW-0805">Transcription regulation</keyword>
<dbReference type="InterPro" id="IPR021858">
    <property type="entry name" value="Fun_TF"/>
</dbReference>
<evidence type="ECO:0000313" key="8">
    <source>
        <dbReference type="EMBL" id="KAL2785536.1"/>
    </source>
</evidence>
<evidence type="ECO:0000256" key="6">
    <source>
        <dbReference type="SAM" id="MobiDB-lite"/>
    </source>
</evidence>
<dbReference type="PANTHER" id="PTHR37534">
    <property type="entry name" value="TRANSCRIPTIONAL ACTIVATOR PROTEIN UGA3"/>
    <property type="match status" value="1"/>
</dbReference>
<evidence type="ECO:0000259" key="7">
    <source>
        <dbReference type="PROSITE" id="PS50048"/>
    </source>
</evidence>
<keyword evidence="5" id="KW-0539">Nucleus</keyword>
<comment type="caution">
    <text evidence="8">The sequence shown here is derived from an EMBL/GenBank/DDBJ whole genome shotgun (WGS) entry which is preliminary data.</text>
</comment>
<proteinExistence type="predicted"/>
<dbReference type="CDD" id="cd00067">
    <property type="entry name" value="GAL4"/>
    <property type="match status" value="1"/>
</dbReference>
<feature type="region of interest" description="Disordered" evidence="6">
    <location>
        <begin position="18"/>
        <end position="37"/>
    </location>
</feature>
<feature type="domain" description="Zn(2)-C6 fungal-type" evidence="7">
    <location>
        <begin position="48"/>
        <end position="78"/>
    </location>
</feature>
<dbReference type="Proteomes" id="UP001610563">
    <property type="component" value="Unassembled WGS sequence"/>
</dbReference>
<dbReference type="InterPro" id="IPR036864">
    <property type="entry name" value="Zn2-C6_fun-type_DNA-bd_sf"/>
</dbReference>
<evidence type="ECO:0000256" key="1">
    <source>
        <dbReference type="ARBA" id="ARBA00004123"/>
    </source>
</evidence>
<dbReference type="PROSITE" id="PS00463">
    <property type="entry name" value="ZN2_CY6_FUNGAL_1"/>
    <property type="match status" value="1"/>
</dbReference>
<dbReference type="Gene3D" id="4.10.240.10">
    <property type="entry name" value="Zn(2)-C6 fungal-type DNA-binding domain"/>
    <property type="match status" value="1"/>
</dbReference>
<dbReference type="EMBL" id="JBFTWV010000141">
    <property type="protein sequence ID" value="KAL2785536.1"/>
    <property type="molecule type" value="Genomic_DNA"/>
</dbReference>
<dbReference type="SMART" id="SM00066">
    <property type="entry name" value="GAL4"/>
    <property type="match status" value="1"/>
</dbReference>
<dbReference type="Pfam" id="PF11951">
    <property type="entry name" value="Fungal_trans_2"/>
    <property type="match status" value="1"/>
</dbReference>